<dbReference type="Gene3D" id="2.60.40.150">
    <property type="entry name" value="C2 domain"/>
    <property type="match status" value="2"/>
</dbReference>
<evidence type="ECO:0000313" key="3">
    <source>
        <dbReference type="Proteomes" id="UP000789390"/>
    </source>
</evidence>
<sequence length="253" mass="28740">MVCQTLVALYVRVYLLPDQRDGRQTPVQRKTQNPVFNQGFTYELAHREVLKRTLMLKVQDLNRSTHRHHVIGQVLLPLSDLNLIKGVHIWKRIRPTDQNMIQINNIRFDIYDKYSEAQKHNKPMAVDSHSPELGEILVSLTYLPSARRLNLDLLRGKQLLQTNFGGSVPYVRVSLVVAGKHIKTKKSSRKKNTIDPVWGETISFNVAAAELPESSLVVSVWISMVELQRMILSGGSSYQPKSHQISPASVIVC</sequence>
<gene>
    <name evidence="2" type="ORF">DGAL_LOCUS2389</name>
</gene>
<evidence type="ECO:0000259" key="1">
    <source>
        <dbReference type="PROSITE" id="PS50004"/>
    </source>
</evidence>
<protein>
    <recommendedName>
        <fullName evidence="1">C2 domain-containing protein</fullName>
    </recommendedName>
</protein>
<evidence type="ECO:0000313" key="2">
    <source>
        <dbReference type="EMBL" id="CAH0100198.1"/>
    </source>
</evidence>
<keyword evidence="3" id="KW-1185">Reference proteome</keyword>
<name>A0A8J2WG26_9CRUS</name>
<feature type="domain" description="C2" evidence="1">
    <location>
        <begin position="1"/>
        <end position="91"/>
    </location>
</feature>
<comment type="caution">
    <text evidence="2">The sequence shown here is derived from an EMBL/GenBank/DDBJ whole genome shotgun (WGS) entry which is preliminary data.</text>
</comment>
<dbReference type="GO" id="GO:0005886">
    <property type="term" value="C:plasma membrane"/>
    <property type="evidence" value="ECO:0007669"/>
    <property type="project" value="TreeGrafter"/>
</dbReference>
<dbReference type="GO" id="GO:0001786">
    <property type="term" value="F:phosphatidylserine binding"/>
    <property type="evidence" value="ECO:0007669"/>
    <property type="project" value="TreeGrafter"/>
</dbReference>
<dbReference type="OrthoDB" id="67700at2759"/>
<dbReference type="PANTHER" id="PTHR10024:SF348">
    <property type="entry name" value="SYNAPTOTAGMIN-17"/>
    <property type="match status" value="1"/>
</dbReference>
<dbReference type="InterPro" id="IPR035892">
    <property type="entry name" value="C2_domain_sf"/>
</dbReference>
<dbReference type="GO" id="GO:0017156">
    <property type="term" value="P:calcium-ion regulated exocytosis"/>
    <property type="evidence" value="ECO:0007669"/>
    <property type="project" value="TreeGrafter"/>
</dbReference>
<dbReference type="GO" id="GO:0030276">
    <property type="term" value="F:clathrin binding"/>
    <property type="evidence" value="ECO:0007669"/>
    <property type="project" value="TreeGrafter"/>
</dbReference>
<proteinExistence type="predicted"/>
<dbReference type="Pfam" id="PF00168">
    <property type="entry name" value="C2"/>
    <property type="match status" value="2"/>
</dbReference>
<accession>A0A8J2WG26</accession>
<reference evidence="2" key="1">
    <citation type="submission" date="2021-11" db="EMBL/GenBank/DDBJ databases">
        <authorList>
            <person name="Schell T."/>
        </authorList>
    </citation>
    <scope>NUCLEOTIDE SEQUENCE</scope>
    <source>
        <strain evidence="2">M5</strain>
    </source>
</reference>
<dbReference type="Proteomes" id="UP000789390">
    <property type="component" value="Unassembled WGS sequence"/>
</dbReference>
<dbReference type="GO" id="GO:0005544">
    <property type="term" value="F:calcium-dependent phospholipid binding"/>
    <property type="evidence" value="ECO:0007669"/>
    <property type="project" value="TreeGrafter"/>
</dbReference>
<dbReference type="GO" id="GO:0005509">
    <property type="term" value="F:calcium ion binding"/>
    <property type="evidence" value="ECO:0007669"/>
    <property type="project" value="TreeGrafter"/>
</dbReference>
<dbReference type="GO" id="GO:0070382">
    <property type="term" value="C:exocytic vesicle"/>
    <property type="evidence" value="ECO:0007669"/>
    <property type="project" value="TreeGrafter"/>
</dbReference>
<dbReference type="SMART" id="SM00239">
    <property type="entry name" value="C2"/>
    <property type="match status" value="2"/>
</dbReference>
<dbReference type="InterPro" id="IPR000008">
    <property type="entry name" value="C2_dom"/>
</dbReference>
<organism evidence="2 3">
    <name type="scientific">Daphnia galeata</name>
    <dbReference type="NCBI Taxonomy" id="27404"/>
    <lineage>
        <taxon>Eukaryota</taxon>
        <taxon>Metazoa</taxon>
        <taxon>Ecdysozoa</taxon>
        <taxon>Arthropoda</taxon>
        <taxon>Crustacea</taxon>
        <taxon>Branchiopoda</taxon>
        <taxon>Diplostraca</taxon>
        <taxon>Cladocera</taxon>
        <taxon>Anomopoda</taxon>
        <taxon>Daphniidae</taxon>
        <taxon>Daphnia</taxon>
    </lineage>
</organism>
<dbReference type="AlphaFoldDB" id="A0A8J2WG26"/>
<feature type="domain" description="C2" evidence="1">
    <location>
        <begin position="132"/>
        <end position="253"/>
    </location>
</feature>
<dbReference type="PROSITE" id="PS50004">
    <property type="entry name" value="C2"/>
    <property type="match status" value="2"/>
</dbReference>
<dbReference type="SUPFAM" id="SSF49562">
    <property type="entry name" value="C2 domain (Calcium/lipid-binding domain, CaLB)"/>
    <property type="match status" value="2"/>
</dbReference>
<dbReference type="EMBL" id="CAKKLH010000034">
    <property type="protein sequence ID" value="CAH0100198.1"/>
    <property type="molecule type" value="Genomic_DNA"/>
</dbReference>
<dbReference type="GO" id="GO:0000149">
    <property type="term" value="F:SNARE binding"/>
    <property type="evidence" value="ECO:0007669"/>
    <property type="project" value="TreeGrafter"/>
</dbReference>
<dbReference type="PANTHER" id="PTHR10024">
    <property type="entry name" value="SYNAPTOTAGMIN"/>
    <property type="match status" value="1"/>
</dbReference>